<proteinExistence type="predicted"/>
<dbReference type="EMBL" id="BPLR01018120">
    <property type="protein sequence ID" value="GIY97112.1"/>
    <property type="molecule type" value="Genomic_DNA"/>
</dbReference>
<evidence type="ECO:0000313" key="2">
    <source>
        <dbReference type="Proteomes" id="UP001054945"/>
    </source>
</evidence>
<name>A0AAV4XR01_CAEEX</name>
<accession>A0AAV4XR01</accession>
<organism evidence="1 2">
    <name type="scientific">Caerostris extrusa</name>
    <name type="common">Bark spider</name>
    <name type="synonym">Caerostris bankana</name>
    <dbReference type="NCBI Taxonomy" id="172846"/>
    <lineage>
        <taxon>Eukaryota</taxon>
        <taxon>Metazoa</taxon>
        <taxon>Ecdysozoa</taxon>
        <taxon>Arthropoda</taxon>
        <taxon>Chelicerata</taxon>
        <taxon>Arachnida</taxon>
        <taxon>Araneae</taxon>
        <taxon>Araneomorphae</taxon>
        <taxon>Entelegynae</taxon>
        <taxon>Araneoidea</taxon>
        <taxon>Araneidae</taxon>
        <taxon>Caerostris</taxon>
    </lineage>
</organism>
<dbReference type="Proteomes" id="UP001054945">
    <property type="component" value="Unassembled WGS sequence"/>
</dbReference>
<gene>
    <name evidence="1" type="ORF">CEXT_132471</name>
</gene>
<sequence length="91" mass="10400">MKFSKGCSRVLELMQDLGDEVEDYNSTSTSDISGYHSDSDSTIVVNSQNSGCKRYNLMYQSDKTLLHFEQRRRFSVKEMCMGKISMSDSCM</sequence>
<evidence type="ECO:0000313" key="1">
    <source>
        <dbReference type="EMBL" id="GIY97112.1"/>
    </source>
</evidence>
<protein>
    <submittedName>
        <fullName evidence="1">Uncharacterized protein</fullName>
    </submittedName>
</protein>
<dbReference type="AlphaFoldDB" id="A0AAV4XR01"/>
<keyword evidence="2" id="KW-1185">Reference proteome</keyword>
<comment type="caution">
    <text evidence="1">The sequence shown here is derived from an EMBL/GenBank/DDBJ whole genome shotgun (WGS) entry which is preliminary data.</text>
</comment>
<reference evidence="1 2" key="1">
    <citation type="submission" date="2021-06" db="EMBL/GenBank/DDBJ databases">
        <title>Caerostris extrusa draft genome.</title>
        <authorList>
            <person name="Kono N."/>
            <person name="Arakawa K."/>
        </authorList>
    </citation>
    <scope>NUCLEOTIDE SEQUENCE [LARGE SCALE GENOMIC DNA]</scope>
</reference>